<evidence type="ECO:0000259" key="3">
    <source>
        <dbReference type="Pfam" id="PF06904"/>
    </source>
</evidence>
<dbReference type="EMBL" id="CP031417">
    <property type="protein sequence ID" value="AXK83448.1"/>
    <property type="molecule type" value="Genomic_DNA"/>
</dbReference>
<feature type="region of interest" description="Disordered" evidence="1">
    <location>
        <begin position="246"/>
        <end position="278"/>
    </location>
</feature>
<dbReference type="KEGG" id="ptaw:DW352_24730"/>
<gene>
    <name evidence="4" type="ORF">DW352_24730</name>
</gene>
<evidence type="ECO:0000256" key="2">
    <source>
        <dbReference type="SAM" id="SignalP"/>
    </source>
</evidence>
<feature type="domain" description="Extensin-like C-terminal" evidence="3">
    <location>
        <begin position="62"/>
        <end position="237"/>
    </location>
</feature>
<proteinExistence type="predicted"/>
<organism evidence="4 5">
    <name type="scientific">Pseudolabrys taiwanensis</name>
    <dbReference type="NCBI Taxonomy" id="331696"/>
    <lineage>
        <taxon>Bacteria</taxon>
        <taxon>Pseudomonadati</taxon>
        <taxon>Pseudomonadota</taxon>
        <taxon>Alphaproteobacteria</taxon>
        <taxon>Hyphomicrobiales</taxon>
        <taxon>Xanthobacteraceae</taxon>
        <taxon>Pseudolabrys</taxon>
    </lineage>
</organism>
<name>A0A346A2Q1_9HYPH</name>
<dbReference type="Proteomes" id="UP000254889">
    <property type="component" value="Chromosome"/>
</dbReference>
<reference evidence="4 5" key="1">
    <citation type="submission" date="2018-07" db="EMBL/GenBank/DDBJ databases">
        <authorList>
            <person name="Quirk P.G."/>
            <person name="Krulwich T.A."/>
        </authorList>
    </citation>
    <scope>NUCLEOTIDE SEQUENCE [LARGE SCALE GENOMIC DNA]</scope>
    <source>
        <strain evidence="4 5">CC-BB4</strain>
    </source>
</reference>
<protein>
    <submittedName>
        <fullName evidence="4">Extensin family protein</fullName>
    </submittedName>
</protein>
<evidence type="ECO:0000313" key="4">
    <source>
        <dbReference type="EMBL" id="AXK83448.1"/>
    </source>
</evidence>
<dbReference type="OrthoDB" id="9809788at2"/>
<keyword evidence="2" id="KW-0732">Signal</keyword>
<keyword evidence="5" id="KW-1185">Reference proteome</keyword>
<evidence type="ECO:0000313" key="5">
    <source>
        <dbReference type="Proteomes" id="UP000254889"/>
    </source>
</evidence>
<accession>A0A346A2Q1</accession>
<dbReference type="Pfam" id="PF06904">
    <property type="entry name" value="Extensin-like_C"/>
    <property type="match status" value="1"/>
</dbReference>
<feature type="chain" id="PRO_5016872033" evidence="2">
    <location>
        <begin position="21"/>
        <end position="278"/>
    </location>
</feature>
<dbReference type="AlphaFoldDB" id="A0A346A2Q1"/>
<sequence length="278" mass="29653">MRVLRAISLLMGFGCGVAGAQDVPLPRERPAVTPPVPGAPHSFREAAGPDFNTSDVTAGPSACDERLAKIATAVPMPRLIGPGACGGGDVVRLDAILLGEDKRVTLKPAPYLRCPMAEQLALWVRDDAAPRAATLGAALSAVETYDDFSCRGRNRQTGGKLSEHGKANAVDVRGLTLADGRFIALTDVHASKELRTSLRDSACARFTTVLGPGSDSYHEEHIHLDLLERRNGYRICQWAVNEPAPPKPTVVSVSAEAVPLPPPRPSNLDNRPHRTRGL</sequence>
<feature type="signal peptide" evidence="2">
    <location>
        <begin position="1"/>
        <end position="20"/>
    </location>
</feature>
<dbReference type="InterPro" id="IPR009683">
    <property type="entry name" value="Extensin-like_C"/>
</dbReference>
<evidence type="ECO:0000256" key="1">
    <source>
        <dbReference type="SAM" id="MobiDB-lite"/>
    </source>
</evidence>